<proteinExistence type="predicted"/>
<name>A0A6A6FP22_9PEZI</name>
<feature type="region of interest" description="Disordered" evidence="1">
    <location>
        <begin position="59"/>
        <end position="82"/>
    </location>
</feature>
<keyword evidence="3" id="KW-1185">Reference proteome</keyword>
<gene>
    <name evidence="2" type="ORF">CERZMDRAFT_95435</name>
</gene>
<evidence type="ECO:0000313" key="3">
    <source>
        <dbReference type="Proteomes" id="UP000799539"/>
    </source>
</evidence>
<protein>
    <submittedName>
        <fullName evidence="2">Uncharacterized protein</fullName>
    </submittedName>
</protein>
<evidence type="ECO:0000256" key="1">
    <source>
        <dbReference type="SAM" id="MobiDB-lite"/>
    </source>
</evidence>
<dbReference type="OrthoDB" id="5322539at2759"/>
<evidence type="ECO:0000313" key="2">
    <source>
        <dbReference type="EMBL" id="KAF2215064.1"/>
    </source>
</evidence>
<dbReference type="Proteomes" id="UP000799539">
    <property type="component" value="Unassembled WGS sequence"/>
</dbReference>
<dbReference type="EMBL" id="ML992667">
    <property type="protein sequence ID" value="KAF2215064.1"/>
    <property type="molecule type" value="Genomic_DNA"/>
</dbReference>
<organism evidence="2 3">
    <name type="scientific">Cercospora zeae-maydis SCOH1-5</name>
    <dbReference type="NCBI Taxonomy" id="717836"/>
    <lineage>
        <taxon>Eukaryota</taxon>
        <taxon>Fungi</taxon>
        <taxon>Dikarya</taxon>
        <taxon>Ascomycota</taxon>
        <taxon>Pezizomycotina</taxon>
        <taxon>Dothideomycetes</taxon>
        <taxon>Dothideomycetidae</taxon>
        <taxon>Mycosphaerellales</taxon>
        <taxon>Mycosphaerellaceae</taxon>
        <taxon>Cercospora</taxon>
    </lineage>
</organism>
<dbReference type="AlphaFoldDB" id="A0A6A6FP22"/>
<reference evidence="2" key="1">
    <citation type="journal article" date="2020" name="Stud. Mycol.">
        <title>101 Dothideomycetes genomes: a test case for predicting lifestyles and emergence of pathogens.</title>
        <authorList>
            <person name="Haridas S."/>
            <person name="Albert R."/>
            <person name="Binder M."/>
            <person name="Bloem J."/>
            <person name="Labutti K."/>
            <person name="Salamov A."/>
            <person name="Andreopoulos B."/>
            <person name="Baker S."/>
            <person name="Barry K."/>
            <person name="Bills G."/>
            <person name="Bluhm B."/>
            <person name="Cannon C."/>
            <person name="Castanera R."/>
            <person name="Culley D."/>
            <person name="Daum C."/>
            <person name="Ezra D."/>
            <person name="Gonzalez J."/>
            <person name="Henrissat B."/>
            <person name="Kuo A."/>
            <person name="Liang C."/>
            <person name="Lipzen A."/>
            <person name="Lutzoni F."/>
            <person name="Magnuson J."/>
            <person name="Mondo S."/>
            <person name="Nolan M."/>
            <person name="Ohm R."/>
            <person name="Pangilinan J."/>
            <person name="Park H.-J."/>
            <person name="Ramirez L."/>
            <person name="Alfaro M."/>
            <person name="Sun H."/>
            <person name="Tritt A."/>
            <person name="Yoshinaga Y."/>
            <person name="Zwiers L.-H."/>
            <person name="Turgeon B."/>
            <person name="Goodwin S."/>
            <person name="Spatafora J."/>
            <person name="Crous P."/>
            <person name="Grigoriev I."/>
        </authorList>
    </citation>
    <scope>NUCLEOTIDE SEQUENCE</scope>
    <source>
        <strain evidence="2">SCOH1-5</strain>
    </source>
</reference>
<sequence>MQLFFHAIVNENFTIEHLDRWLTGLEDIRSLLCVATYWRFPGLPLVALTACPTRVQKPRLWDSPPKNGRGNNITSGLSPHDPGQEVNRIVNAVASGGSILPITPPETNASWTMTIKLPKLTCNLFSADLRQKAENNLFTVLKNVMMPA</sequence>
<accession>A0A6A6FP22</accession>